<evidence type="ECO:0000313" key="2">
    <source>
        <dbReference type="Proteomes" id="UP000008144"/>
    </source>
</evidence>
<evidence type="ECO:0000313" key="1">
    <source>
        <dbReference type="Ensembl" id="ENSCINP00000036055.1"/>
    </source>
</evidence>
<reference evidence="1" key="4">
    <citation type="submission" date="2025-09" db="UniProtKB">
        <authorList>
            <consortium name="Ensembl"/>
        </authorList>
    </citation>
    <scope>IDENTIFICATION</scope>
</reference>
<organism evidence="1 2">
    <name type="scientific">Ciona intestinalis</name>
    <name type="common">Transparent sea squirt</name>
    <name type="synonym">Ascidia intestinalis</name>
    <dbReference type="NCBI Taxonomy" id="7719"/>
    <lineage>
        <taxon>Eukaryota</taxon>
        <taxon>Metazoa</taxon>
        <taxon>Chordata</taxon>
        <taxon>Tunicata</taxon>
        <taxon>Ascidiacea</taxon>
        <taxon>Phlebobranchia</taxon>
        <taxon>Cionidae</taxon>
        <taxon>Ciona</taxon>
    </lineage>
</organism>
<protein>
    <submittedName>
        <fullName evidence="1">Uncharacterized protein</fullName>
    </submittedName>
</protein>
<reference evidence="2" key="1">
    <citation type="journal article" date="2002" name="Science">
        <title>The draft genome of Ciona intestinalis: insights into chordate and vertebrate origins.</title>
        <authorList>
            <person name="Dehal P."/>
            <person name="Satou Y."/>
            <person name="Campbell R.K."/>
            <person name="Chapman J."/>
            <person name="Degnan B."/>
            <person name="De Tomaso A."/>
            <person name="Davidson B."/>
            <person name="Di Gregorio A."/>
            <person name="Gelpke M."/>
            <person name="Goodstein D.M."/>
            <person name="Harafuji N."/>
            <person name="Hastings K.E."/>
            <person name="Ho I."/>
            <person name="Hotta K."/>
            <person name="Huang W."/>
            <person name="Kawashima T."/>
            <person name="Lemaire P."/>
            <person name="Martinez D."/>
            <person name="Meinertzhagen I.A."/>
            <person name="Necula S."/>
            <person name="Nonaka M."/>
            <person name="Putnam N."/>
            <person name="Rash S."/>
            <person name="Saiga H."/>
            <person name="Satake M."/>
            <person name="Terry A."/>
            <person name="Yamada L."/>
            <person name="Wang H.G."/>
            <person name="Awazu S."/>
            <person name="Azumi K."/>
            <person name="Boore J."/>
            <person name="Branno M."/>
            <person name="Chin-Bow S."/>
            <person name="DeSantis R."/>
            <person name="Doyle S."/>
            <person name="Francino P."/>
            <person name="Keys D.N."/>
            <person name="Haga S."/>
            <person name="Hayashi H."/>
            <person name="Hino K."/>
            <person name="Imai K.S."/>
            <person name="Inaba K."/>
            <person name="Kano S."/>
            <person name="Kobayashi K."/>
            <person name="Kobayashi M."/>
            <person name="Lee B.I."/>
            <person name="Makabe K.W."/>
            <person name="Manohar C."/>
            <person name="Matassi G."/>
            <person name="Medina M."/>
            <person name="Mochizuki Y."/>
            <person name="Mount S."/>
            <person name="Morishita T."/>
            <person name="Miura S."/>
            <person name="Nakayama A."/>
            <person name="Nishizaka S."/>
            <person name="Nomoto H."/>
            <person name="Ohta F."/>
            <person name="Oishi K."/>
            <person name="Rigoutsos I."/>
            <person name="Sano M."/>
            <person name="Sasaki A."/>
            <person name="Sasakura Y."/>
            <person name="Shoguchi E."/>
            <person name="Shin-i T."/>
            <person name="Spagnuolo A."/>
            <person name="Stainier D."/>
            <person name="Suzuki M.M."/>
            <person name="Tassy O."/>
            <person name="Takatori N."/>
            <person name="Tokuoka M."/>
            <person name="Yagi K."/>
            <person name="Yoshizaki F."/>
            <person name="Wada S."/>
            <person name="Zhang C."/>
            <person name="Hyatt P.D."/>
            <person name="Larimer F."/>
            <person name="Detter C."/>
            <person name="Doggett N."/>
            <person name="Glavina T."/>
            <person name="Hawkins T."/>
            <person name="Richardson P."/>
            <person name="Lucas S."/>
            <person name="Kohara Y."/>
            <person name="Levine M."/>
            <person name="Satoh N."/>
            <person name="Rokhsar D.S."/>
        </authorList>
    </citation>
    <scope>NUCLEOTIDE SEQUENCE [LARGE SCALE GENOMIC DNA]</scope>
</reference>
<reference evidence="1" key="2">
    <citation type="journal article" date="2008" name="Genome Biol.">
        <title>Improved genome assembly and evidence-based global gene model set for the chordate Ciona intestinalis: new insight into intron and operon populations.</title>
        <authorList>
            <person name="Satou Y."/>
            <person name="Mineta K."/>
            <person name="Ogasawara M."/>
            <person name="Sasakura Y."/>
            <person name="Shoguchi E."/>
            <person name="Ueno K."/>
            <person name="Yamada L."/>
            <person name="Matsumoto J."/>
            <person name="Wasserscheid J."/>
            <person name="Dewar K."/>
            <person name="Wiley G.B."/>
            <person name="Macmil S.L."/>
            <person name="Roe B.A."/>
            <person name="Zeller R.W."/>
            <person name="Hastings K.E."/>
            <person name="Lemaire P."/>
            <person name="Lindquist E."/>
            <person name="Endo T."/>
            <person name="Hotta K."/>
            <person name="Inaba K."/>
        </authorList>
    </citation>
    <scope>NUCLEOTIDE SEQUENCE [LARGE SCALE GENOMIC DNA]</scope>
    <source>
        <strain evidence="1">wild type</strain>
    </source>
</reference>
<reference evidence="1" key="3">
    <citation type="submission" date="2025-08" db="UniProtKB">
        <authorList>
            <consortium name="Ensembl"/>
        </authorList>
    </citation>
    <scope>IDENTIFICATION</scope>
</reference>
<proteinExistence type="predicted"/>
<dbReference type="Ensembl" id="ENSCINT00000031449.1">
    <property type="protein sequence ID" value="ENSCINP00000036055.1"/>
    <property type="gene ID" value="ENSCING00000020204.1"/>
</dbReference>
<name>H2Y2C0_CIOIN</name>
<accession>H2Y2C0</accession>
<dbReference type="AlphaFoldDB" id="H2Y2C0"/>
<keyword evidence="2" id="KW-1185">Reference proteome</keyword>
<dbReference type="Proteomes" id="UP000008144">
    <property type="component" value="Chromosome 2"/>
</dbReference>
<dbReference type="InParanoid" id="H2Y2C0"/>
<dbReference type="EMBL" id="EAAA01001588">
    <property type="status" value="NOT_ANNOTATED_CDS"/>
    <property type="molecule type" value="Genomic_DNA"/>
</dbReference>
<sequence length="36" mass="4146">MLHRTQTNQARRALLPPPILFLILETMTLQSSGFYS</sequence>
<dbReference type="HOGENOM" id="CLU_3359374_0_0_1"/>